<gene>
    <name evidence="3" type="ORF">HDK90DRAFT_152373</name>
</gene>
<accession>A0ABR1Z020</accession>
<dbReference type="InterPro" id="IPR046362">
    <property type="entry name" value="Zw10/DSL1_C_sf"/>
</dbReference>
<sequence>MPPVPTSQKLGGAVLQSVVEHGYYPDSELVSSQLPADAIPGLLEGLVQAQDKVKAEIRTLSREAAPDVDGWIAQARQLQADIERSRATAHDIVQQAEAGRTLQANVQDATSKVALLQSELVYNETLEGTLVRIKQVSGLLDKAEDAASEYRVLDALDSVKQAEEYILHMGSYKDTKVVGVLQKRIKQLRDGMAENAMDSWYLLLSVDISQNRATLKQQVERTTPVQLSTVVEALSRLGSLKNAIAKLQKSLEQAIIMPRFAPTHASDNSGFKIQEDTITVERGAAKANIHTTIEDARRLCQYLHGQLPQAISGPLAARIVPGMIARLTSDWLDPSIPVSLDGLDSFQKILSSISSLADFVDDLGWMGKSELLSWVEKAPRNWLARRKEDALASVRLLCSNGINQKKEVERVETQLVSRGDAIIAGDEAEEDWDAWDNDEEKPEEDSETDHSKKELPPEEDMDADASAWGLDDDAEAEDAEAKSENGTKDDPEEEDADAWGWGDDDATAEAEEPDNKSPAKSSAKEPVQKHGRKPSKSQPSERELTLRETYSVTAIPDAIMEMVVQIVSDAQALGQPKFSDSPIAPAGLGLYSIPTLILAMYRATAPVYYANDPSGNMLAYNDSTRLVDELRNFLARQKEADTSSNLPNSSRPSTRLRLDADLKSLESFSKRAYGKEMESQRTILRDLLDSAQGFSNCTVPPFAGECENAVSMTVDRIRDVAKQWRGILSHSVLLQSLGSLLATIVHKMIVDIEDKEDISEEESKRLRSYCERVSSLNDLFVQGGGDEKRDMTGIYTPNWLKFQYLAEILESSLADIKYLWTEGELRLEFEAGEVVDLIEALFADSDYRRKAISDIKRMSM</sequence>
<evidence type="ECO:0000259" key="2">
    <source>
        <dbReference type="Pfam" id="PF22766"/>
    </source>
</evidence>
<dbReference type="PANTHER" id="PTHR12205:SF0">
    <property type="entry name" value="CENTROMERE_KINETOCHORE PROTEIN ZW10 HOMOLOG"/>
    <property type="match status" value="1"/>
</dbReference>
<keyword evidence="4" id="KW-1185">Reference proteome</keyword>
<feature type="compositionally biased region" description="Basic and acidic residues" evidence="1">
    <location>
        <begin position="479"/>
        <end position="489"/>
    </location>
</feature>
<dbReference type="InterPro" id="IPR055148">
    <property type="entry name" value="ZW10_C_2"/>
</dbReference>
<evidence type="ECO:0000313" key="3">
    <source>
        <dbReference type="EMBL" id="KAK8244322.1"/>
    </source>
</evidence>
<organism evidence="3 4">
    <name type="scientific">Phyllosticta capitalensis</name>
    <dbReference type="NCBI Taxonomy" id="121624"/>
    <lineage>
        <taxon>Eukaryota</taxon>
        <taxon>Fungi</taxon>
        <taxon>Dikarya</taxon>
        <taxon>Ascomycota</taxon>
        <taxon>Pezizomycotina</taxon>
        <taxon>Dothideomycetes</taxon>
        <taxon>Dothideomycetes incertae sedis</taxon>
        <taxon>Botryosphaeriales</taxon>
        <taxon>Phyllostictaceae</taxon>
        <taxon>Phyllosticta</taxon>
    </lineage>
</organism>
<comment type="caution">
    <text evidence="3">The sequence shown here is derived from an EMBL/GenBank/DDBJ whole genome shotgun (WGS) entry which is preliminary data.</text>
</comment>
<dbReference type="EMBL" id="JBBWRZ010000002">
    <property type="protein sequence ID" value="KAK8244322.1"/>
    <property type="molecule type" value="Genomic_DNA"/>
</dbReference>
<feature type="region of interest" description="Disordered" evidence="1">
    <location>
        <begin position="421"/>
        <end position="545"/>
    </location>
</feature>
<name>A0ABR1Z020_9PEZI</name>
<feature type="compositionally biased region" description="Basic and acidic residues" evidence="1">
    <location>
        <begin position="513"/>
        <end position="528"/>
    </location>
</feature>
<dbReference type="Pfam" id="PF22766">
    <property type="entry name" value="ZW10_C2"/>
    <property type="match status" value="1"/>
</dbReference>
<dbReference type="Proteomes" id="UP001492380">
    <property type="component" value="Unassembled WGS sequence"/>
</dbReference>
<feature type="domain" description="ZW10 C-terminal helical" evidence="2">
    <location>
        <begin position="709"/>
        <end position="854"/>
    </location>
</feature>
<protein>
    <recommendedName>
        <fullName evidence="2">ZW10 C-terminal helical domain-containing protein</fullName>
    </recommendedName>
</protein>
<evidence type="ECO:0000313" key="4">
    <source>
        <dbReference type="Proteomes" id="UP001492380"/>
    </source>
</evidence>
<dbReference type="Gene3D" id="1.10.357.150">
    <property type="match status" value="1"/>
</dbReference>
<dbReference type="PANTHER" id="PTHR12205">
    <property type="entry name" value="CENTROMERE/KINETOCHORE PROTEIN ZW10"/>
    <property type="match status" value="1"/>
</dbReference>
<evidence type="ECO:0000256" key="1">
    <source>
        <dbReference type="SAM" id="MobiDB-lite"/>
    </source>
</evidence>
<reference evidence="3 4" key="1">
    <citation type="submission" date="2024-04" db="EMBL/GenBank/DDBJ databases">
        <title>Phyllosticta paracitricarpa is synonymous to the EU quarantine fungus P. citricarpa based on phylogenomic analyses.</title>
        <authorList>
            <consortium name="Lawrence Berkeley National Laboratory"/>
            <person name="Van Ingen-Buijs V.A."/>
            <person name="Van Westerhoven A.C."/>
            <person name="Haridas S."/>
            <person name="Skiadas P."/>
            <person name="Martin F."/>
            <person name="Groenewald J.Z."/>
            <person name="Crous P.W."/>
            <person name="Seidl M.F."/>
        </authorList>
    </citation>
    <scope>NUCLEOTIDE SEQUENCE [LARGE SCALE GENOMIC DNA]</scope>
    <source>
        <strain evidence="3 4">CBS 123374</strain>
    </source>
</reference>
<feature type="compositionally biased region" description="Acidic residues" evidence="1">
    <location>
        <begin position="490"/>
        <end position="512"/>
    </location>
</feature>
<feature type="compositionally biased region" description="Acidic residues" evidence="1">
    <location>
        <begin position="426"/>
        <end position="447"/>
    </location>
</feature>
<proteinExistence type="predicted"/>